<proteinExistence type="predicted"/>
<sequence length="99" mass="10606">MLCAVAACDTETSTAPASARATWQEPASYTYTLRSSEGERSLLGSFRITVRDGAVAEAEYAADGHPVRISLDWEESAIDDEALYVISAYEPTDGRRAGG</sequence>
<protein>
    <submittedName>
        <fullName evidence="1">Uncharacterized protein</fullName>
    </submittedName>
</protein>
<gene>
    <name evidence="1" type="ORF">ADL12_11380</name>
</gene>
<dbReference type="RefSeq" id="WP_062701181.1">
    <property type="nucleotide sequence ID" value="NZ_LLZG01000063.1"/>
</dbReference>
<dbReference type="Proteomes" id="UP000053923">
    <property type="component" value="Unassembled WGS sequence"/>
</dbReference>
<comment type="caution">
    <text evidence="1">The sequence shown here is derived from an EMBL/GenBank/DDBJ whole genome shotgun (WGS) entry which is preliminary data.</text>
</comment>
<evidence type="ECO:0000313" key="2">
    <source>
        <dbReference type="Proteomes" id="UP000053923"/>
    </source>
</evidence>
<evidence type="ECO:0000313" key="1">
    <source>
        <dbReference type="EMBL" id="KUL41306.1"/>
    </source>
</evidence>
<name>A0A0X3VDB5_9ACTN</name>
<keyword evidence="2" id="KW-1185">Reference proteome</keyword>
<reference evidence="2" key="1">
    <citation type="submission" date="2015-10" db="EMBL/GenBank/DDBJ databases">
        <authorList>
            <person name="Ju K.-S."/>
            <person name="Doroghazi J.R."/>
            <person name="Metcalf W.W."/>
        </authorList>
    </citation>
    <scope>NUCLEOTIDE SEQUENCE [LARGE SCALE GENOMIC DNA]</scope>
    <source>
        <strain evidence="2">NRRL 3151</strain>
    </source>
</reference>
<organism evidence="1 2">
    <name type="scientific">Streptomyces regalis</name>
    <dbReference type="NCBI Taxonomy" id="68262"/>
    <lineage>
        <taxon>Bacteria</taxon>
        <taxon>Bacillati</taxon>
        <taxon>Actinomycetota</taxon>
        <taxon>Actinomycetes</taxon>
        <taxon>Kitasatosporales</taxon>
        <taxon>Streptomycetaceae</taxon>
        <taxon>Streptomyces</taxon>
    </lineage>
</organism>
<accession>A0A0X3VDB5</accession>
<dbReference type="EMBL" id="LLZG01000063">
    <property type="protein sequence ID" value="KUL41306.1"/>
    <property type="molecule type" value="Genomic_DNA"/>
</dbReference>
<dbReference type="AlphaFoldDB" id="A0A0X3VDB5"/>